<dbReference type="RefSeq" id="WP_130101669.1">
    <property type="nucleotide sequence ID" value="NZ_SDWW01000009.1"/>
</dbReference>
<organism evidence="1 2">
    <name type="scientific">Pengzhenrongella frigida</name>
    <dbReference type="NCBI Taxonomy" id="1259133"/>
    <lineage>
        <taxon>Bacteria</taxon>
        <taxon>Bacillati</taxon>
        <taxon>Actinomycetota</taxon>
        <taxon>Actinomycetes</taxon>
        <taxon>Micrococcales</taxon>
        <taxon>Pengzhenrongella</taxon>
    </lineage>
</organism>
<evidence type="ECO:0000313" key="2">
    <source>
        <dbReference type="Proteomes" id="UP000293764"/>
    </source>
</evidence>
<dbReference type="EMBL" id="SDWW01000009">
    <property type="protein sequence ID" value="RYV52024.1"/>
    <property type="molecule type" value="Genomic_DNA"/>
</dbReference>
<dbReference type="Proteomes" id="UP000293764">
    <property type="component" value="Unassembled WGS sequence"/>
</dbReference>
<keyword evidence="2" id="KW-1185">Reference proteome</keyword>
<dbReference type="Pfam" id="PF05960">
    <property type="entry name" value="DUF885"/>
    <property type="match status" value="1"/>
</dbReference>
<dbReference type="PANTHER" id="PTHR33361">
    <property type="entry name" value="GLR0591 PROTEIN"/>
    <property type="match status" value="1"/>
</dbReference>
<accession>A0A4V1ZHH1</accession>
<name>A0A4V1ZHH1_9MICO</name>
<dbReference type="InterPro" id="IPR010281">
    <property type="entry name" value="DUF885"/>
</dbReference>
<reference evidence="1 2" key="1">
    <citation type="submission" date="2019-01" db="EMBL/GenBank/DDBJ databases">
        <title>Novel species of Cellulomonas.</title>
        <authorList>
            <person name="Liu Q."/>
            <person name="Xin Y.-H."/>
        </authorList>
    </citation>
    <scope>NUCLEOTIDE SEQUENCE [LARGE SCALE GENOMIC DNA]</scope>
    <source>
        <strain evidence="1 2">HLT2-17</strain>
    </source>
</reference>
<sequence>MTSRPVSPAPTRRPSPIDAIAERYVDRVAQLDPLAATLMGIDGYDAQMTDYSPVGHALRADAGRAVLAELAAQWPTDAVDEVTLAAMQERIGLELELDAAGELLCDLNNIASPVQGLRDVFDLMATDTVGAWANIAARLNLLPGAVDGYVASLRESLARGRVPAIRQVDECLAQAEELADEESSFFTSFVADDAVEAVLAGAEPADTAAAQAVRVELDRGAGSARAAYRELARFLRDELAPHAPATDAVGRERYALWSRYFLGATVDLDETYAWGLEELDRVVAEQEAVAREILGLEPSGTLVEDDGDLDDGDLVQRAVAALDADPAYLLTGTQALREWMQTTSDAAVAALDGVHFDIPEPLRTLECRIAPTHQGGIYYTPPSDDFSRPGRMWWSVPLEVTEFTTWREKTTVFHEGVPGHHLQTGQAIFARDVLNRWRRLACWVSGHGEGWALYAERLMGDLGFLDNPGDRLGMLDGQRMRAARVVLDIGVHLALPAPERWGGGTWDADKALTFLRANVTMPDALVQFELTRYLGWPGQAPSYKVGQRLWEQARDDAAAAAKARGEEFDLRAFHDRALALGSVGLDVLRTALG</sequence>
<dbReference type="AlphaFoldDB" id="A0A4V1ZHH1"/>
<proteinExistence type="predicted"/>
<protein>
    <submittedName>
        <fullName evidence="1">DUF885 domain-containing protein</fullName>
    </submittedName>
</protein>
<dbReference type="OrthoDB" id="9760040at2"/>
<dbReference type="PANTHER" id="PTHR33361:SF2">
    <property type="entry name" value="DUF885 DOMAIN-CONTAINING PROTEIN"/>
    <property type="match status" value="1"/>
</dbReference>
<evidence type="ECO:0000313" key="1">
    <source>
        <dbReference type="EMBL" id="RYV52024.1"/>
    </source>
</evidence>
<gene>
    <name evidence="1" type="ORF">EUA98_05510</name>
</gene>
<comment type="caution">
    <text evidence="1">The sequence shown here is derived from an EMBL/GenBank/DDBJ whole genome shotgun (WGS) entry which is preliminary data.</text>
</comment>